<dbReference type="Proteomes" id="UP001596098">
    <property type="component" value="Unassembled WGS sequence"/>
</dbReference>
<dbReference type="RefSeq" id="WP_128219638.1">
    <property type="nucleotide sequence ID" value="NZ_CP034929.1"/>
</dbReference>
<gene>
    <name evidence="1" type="ORF">ACFPWU_03405</name>
</gene>
<evidence type="ECO:0000313" key="2">
    <source>
        <dbReference type="Proteomes" id="UP001596098"/>
    </source>
</evidence>
<keyword evidence="2" id="KW-1185">Reference proteome</keyword>
<comment type="caution">
    <text evidence="1">The sequence shown here is derived from an EMBL/GenBank/DDBJ whole genome shotgun (WGS) entry which is preliminary data.</text>
</comment>
<proteinExistence type="predicted"/>
<dbReference type="EMBL" id="JBHSQI010000002">
    <property type="protein sequence ID" value="MFC6152711.1"/>
    <property type="molecule type" value="Genomic_DNA"/>
</dbReference>
<protein>
    <recommendedName>
        <fullName evidence="3">DUF4236 domain-containing protein</fullName>
    </recommendedName>
</protein>
<reference evidence="2" key="1">
    <citation type="journal article" date="2019" name="Int. J. Syst. Evol. Microbiol.">
        <title>The Global Catalogue of Microorganisms (GCM) 10K type strain sequencing project: providing services to taxonomists for standard genome sequencing and annotation.</title>
        <authorList>
            <consortium name="The Broad Institute Genomics Platform"/>
            <consortium name="The Broad Institute Genome Sequencing Center for Infectious Disease"/>
            <person name="Wu L."/>
            <person name="Ma J."/>
        </authorList>
    </citation>
    <scope>NUCLEOTIDE SEQUENCE [LARGE SCALE GENOMIC DNA]</scope>
    <source>
        <strain evidence="2">DFY28</strain>
    </source>
</reference>
<name>A0ABW1QT90_9ACTN</name>
<evidence type="ECO:0008006" key="3">
    <source>
        <dbReference type="Google" id="ProtNLM"/>
    </source>
</evidence>
<organism evidence="1 2">
    <name type="scientific">Nocardioides yefusunii</name>
    <dbReference type="NCBI Taxonomy" id="2500546"/>
    <lineage>
        <taxon>Bacteria</taxon>
        <taxon>Bacillati</taxon>
        <taxon>Actinomycetota</taxon>
        <taxon>Actinomycetes</taxon>
        <taxon>Propionibacteriales</taxon>
        <taxon>Nocardioidaceae</taxon>
        <taxon>Nocardioides</taxon>
    </lineage>
</organism>
<accession>A0ABW1QT90</accession>
<sequence length="71" mass="7994">MKLTPKSKGTKLVFKVSKKRNGKYTTFKAVRTNAQGKVTITVPRGTRHWRVVTAKNAKFGAATYQFSTYGR</sequence>
<evidence type="ECO:0000313" key="1">
    <source>
        <dbReference type="EMBL" id="MFC6152711.1"/>
    </source>
</evidence>